<evidence type="ECO:0000256" key="2">
    <source>
        <dbReference type="ARBA" id="ARBA00022448"/>
    </source>
</evidence>
<dbReference type="GO" id="GO:0030288">
    <property type="term" value="C:outer membrane-bounded periplasmic space"/>
    <property type="evidence" value="ECO:0007669"/>
    <property type="project" value="TreeGrafter"/>
</dbReference>
<evidence type="ECO:0000256" key="3">
    <source>
        <dbReference type="ARBA" id="ARBA00022729"/>
    </source>
</evidence>
<gene>
    <name evidence="5" type="ORF">thalar_02471</name>
</gene>
<evidence type="ECO:0000256" key="1">
    <source>
        <dbReference type="ARBA" id="ARBA00010333"/>
    </source>
</evidence>
<dbReference type="InterPro" id="IPR051455">
    <property type="entry name" value="Bact_solute-bind_prot3"/>
</dbReference>
<protein>
    <submittedName>
        <fullName evidence="5">Extracellular solute-binding protein, family 3</fullName>
    </submittedName>
</protein>
<evidence type="ECO:0000313" key="5">
    <source>
        <dbReference type="EMBL" id="EPX78242.1"/>
    </source>
</evidence>
<organism evidence="5 6">
    <name type="scientific">Litoreibacter arenae DSM 19593</name>
    <dbReference type="NCBI Taxonomy" id="1123360"/>
    <lineage>
        <taxon>Bacteria</taxon>
        <taxon>Pseudomonadati</taxon>
        <taxon>Pseudomonadota</taxon>
        <taxon>Alphaproteobacteria</taxon>
        <taxon>Rhodobacterales</taxon>
        <taxon>Roseobacteraceae</taxon>
        <taxon>Litoreibacter</taxon>
    </lineage>
</organism>
<evidence type="ECO:0000313" key="6">
    <source>
        <dbReference type="Proteomes" id="UP000015351"/>
    </source>
</evidence>
<dbReference type="HOGENOM" id="CLU_019602_0_0_5"/>
<keyword evidence="2" id="KW-0813">Transport</keyword>
<dbReference type="STRING" id="1123360.thalar_02471"/>
<comment type="similarity">
    <text evidence="1">Belongs to the bacterial solute-binding protein 3 family.</text>
</comment>
<dbReference type="PANTHER" id="PTHR30085">
    <property type="entry name" value="AMINO ACID ABC TRANSPORTER PERMEASE"/>
    <property type="match status" value="1"/>
</dbReference>
<keyword evidence="6" id="KW-1185">Reference proteome</keyword>
<dbReference type="SUPFAM" id="SSF53850">
    <property type="entry name" value="Periplasmic binding protein-like II"/>
    <property type="match status" value="1"/>
</dbReference>
<sequence length="286" mass="31712">MVLLRRVLWLGRKLQGDPGMHNVLGKFAALTTALFAMSQAHAEELAICFRVDAPPFSYLNETNEPAGYSVDLCRHVARILNYPPPELVPVTVENRFEALKEGQCSLLCGATTVTIKRREDFNFSLISFVTDTALMFPKTTSDAETLQIGYLDNTTTKDNIDTGRVTGGETMAFEFKSVESHQVAAKAILGGELAGYVADRDILTTMMANNPAMNDTHRISRVGLSYEPYALAMARKGDDQFRFDVDRALAELFRNGTALALVKEHIPSRSQDEILETLFDIQSIPK</sequence>
<dbReference type="Gene3D" id="3.40.190.10">
    <property type="entry name" value="Periplasmic binding protein-like II"/>
    <property type="match status" value="2"/>
</dbReference>
<dbReference type="GO" id="GO:0005576">
    <property type="term" value="C:extracellular region"/>
    <property type="evidence" value="ECO:0007669"/>
    <property type="project" value="TreeGrafter"/>
</dbReference>
<reference evidence="6" key="1">
    <citation type="journal article" date="2013" name="Stand. Genomic Sci.">
        <title>Genome sequence of the Litoreibacter arenae type strain (DSM 19593(T)), a member of the Roseobacter clade isolated from sea sand.</title>
        <authorList>
            <person name="Riedel T."/>
            <person name="Fiebig A."/>
            <person name="Petersen J."/>
            <person name="Gronow S."/>
            <person name="Kyrpides N.C."/>
            <person name="Goker M."/>
            <person name="Klenk H.P."/>
        </authorList>
    </citation>
    <scope>NUCLEOTIDE SEQUENCE [LARGE SCALE GENOMIC DNA]</scope>
    <source>
        <strain evidence="6">DSM 19593</strain>
    </source>
</reference>
<dbReference type="Pfam" id="PF00497">
    <property type="entry name" value="SBP_bac_3"/>
    <property type="match status" value="1"/>
</dbReference>
<keyword evidence="3" id="KW-0732">Signal</keyword>
<dbReference type="PANTHER" id="PTHR30085:SF6">
    <property type="entry name" value="ABC TRANSPORTER GLUTAMINE-BINDING PROTEIN GLNH"/>
    <property type="match status" value="1"/>
</dbReference>
<dbReference type="EMBL" id="AONI01000013">
    <property type="protein sequence ID" value="EPX78242.1"/>
    <property type="molecule type" value="Genomic_DNA"/>
</dbReference>
<feature type="domain" description="Solute-binding protein family 3/N-terminal" evidence="4">
    <location>
        <begin position="44"/>
        <end position="269"/>
    </location>
</feature>
<dbReference type="InterPro" id="IPR001638">
    <property type="entry name" value="Solute-binding_3/MltF_N"/>
</dbReference>
<proteinExistence type="inferred from homology"/>
<name>S9QE83_9RHOB</name>
<evidence type="ECO:0000259" key="4">
    <source>
        <dbReference type="SMART" id="SM00062"/>
    </source>
</evidence>
<accession>S9QE83</accession>
<dbReference type="eggNOG" id="COG0834">
    <property type="taxonomic scope" value="Bacteria"/>
</dbReference>
<comment type="caution">
    <text evidence="5">The sequence shown here is derived from an EMBL/GenBank/DDBJ whole genome shotgun (WGS) entry which is preliminary data.</text>
</comment>
<dbReference type="Proteomes" id="UP000015351">
    <property type="component" value="Unassembled WGS sequence"/>
</dbReference>
<dbReference type="AlphaFoldDB" id="S9QE83"/>
<dbReference type="GO" id="GO:0006865">
    <property type="term" value="P:amino acid transport"/>
    <property type="evidence" value="ECO:0007669"/>
    <property type="project" value="TreeGrafter"/>
</dbReference>
<dbReference type="SMART" id="SM00062">
    <property type="entry name" value="PBPb"/>
    <property type="match status" value="1"/>
</dbReference>
<dbReference type="OrthoDB" id="9814231at2"/>